<evidence type="ECO:0000256" key="1">
    <source>
        <dbReference type="ARBA" id="ARBA00023235"/>
    </source>
</evidence>
<keyword evidence="3" id="KW-1185">Reference proteome</keyword>
<protein>
    <submittedName>
        <fullName evidence="2">5-deoxy-glucuronate isomerase</fullName>
    </submittedName>
</protein>
<dbReference type="PANTHER" id="PTHR39193:SF1">
    <property type="entry name" value="5-DEOXY-GLUCURONATE ISOMERASE"/>
    <property type="match status" value="1"/>
</dbReference>
<keyword evidence="1 2" id="KW-0413">Isomerase</keyword>
<proteinExistence type="predicted"/>
<dbReference type="PANTHER" id="PTHR39193">
    <property type="entry name" value="5-DEOXY-GLUCURONATE ISOMERASE"/>
    <property type="match status" value="1"/>
</dbReference>
<organism evidence="2 3">
    <name type="scientific">Janibacter melonis</name>
    <dbReference type="NCBI Taxonomy" id="262209"/>
    <lineage>
        <taxon>Bacteria</taxon>
        <taxon>Bacillati</taxon>
        <taxon>Actinomycetota</taxon>
        <taxon>Actinomycetes</taxon>
        <taxon>Micrococcales</taxon>
        <taxon>Intrasporangiaceae</taxon>
        <taxon>Janibacter</taxon>
    </lineage>
</organism>
<dbReference type="Pfam" id="PF04962">
    <property type="entry name" value="KduI"/>
    <property type="match status" value="1"/>
</dbReference>
<sequence>MSAPRTGADNDRWFHPFAAGEPWAVEVTDAVDGWQHTSLRVATLPASGEVGHDLDGEEVVVVPLVGAVDVVVDGQTLGLRGRASVFAGPSDVAYVPAGRSLLLRAGAEGARVAVCGARVTDPTGGGRTPRVVTADETPVELRGAGSCSREVRGHGMPGTLPEAEQILVCEVVTPAAGWSSYPPHKHDSDRPGEESVLEEIYYFETQAVGDADAGRAPVTRGTERGDGLDPVGYQQVYGTDERAIDVLVEVSTGDVVLVPHGWHGPAMAAPDADLYYLNVMAGPGAERAWLICDDPAHGQVRESWTGQRVDPRLPMGATR</sequence>
<dbReference type="Proteomes" id="UP000076976">
    <property type="component" value="Unassembled WGS sequence"/>
</dbReference>
<evidence type="ECO:0000313" key="2">
    <source>
        <dbReference type="EMBL" id="OAB88588.1"/>
    </source>
</evidence>
<dbReference type="GO" id="GO:0019310">
    <property type="term" value="P:inositol catabolic process"/>
    <property type="evidence" value="ECO:0007669"/>
    <property type="project" value="InterPro"/>
</dbReference>
<reference evidence="2 3" key="1">
    <citation type="submission" date="2016-01" db="EMBL/GenBank/DDBJ databases">
        <title>Janibacter melonis strain CD11_4 genome sequencing and assembly.</title>
        <authorList>
            <person name="Nair G.R."/>
            <person name="Kaur G."/>
            <person name="Chander A.M."/>
            <person name="Mayilraj S."/>
        </authorList>
    </citation>
    <scope>NUCLEOTIDE SEQUENCE [LARGE SCALE GENOMIC DNA]</scope>
    <source>
        <strain evidence="2 3">CD11-4</strain>
    </source>
</reference>
<comment type="caution">
    <text evidence="2">The sequence shown here is derived from an EMBL/GenBank/DDBJ whole genome shotgun (WGS) entry which is preliminary data.</text>
</comment>
<dbReference type="AlphaFoldDB" id="A0A176QG18"/>
<accession>A0A176QG18</accession>
<evidence type="ECO:0000313" key="3">
    <source>
        <dbReference type="Proteomes" id="UP000076976"/>
    </source>
</evidence>
<dbReference type="InterPro" id="IPR021120">
    <property type="entry name" value="KduI/IolB_isomerase"/>
</dbReference>
<dbReference type="InterPro" id="IPR024203">
    <property type="entry name" value="Deoxy-glucuronate_isom_IolB"/>
</dbReference>
<dbReference type="STRING" id="262209.AWH69_01950"/>
<dbReference type="GO" id="GO:0008880">
    <property type="term" value="F:glucuronate isomerase activity"/>
    <property type="evidence" value="ECO:0007669"/>
    <property type="project" value="InterPro"/>
</dbReference>
<name>A0A176QG18_9MICO</name>
<dbReference type="RefSeq" id="WP_068270712.1">
    <property type="nucleotide sequence ID" value="NZ_LQZG01000001.1"/>
</dbReference>
<dbReference type="EMBL" id="LQZG01000001">
    <property type="protein sequence ID" value="OAB88588.1"/>
    <property type="molecule type" value="Genomic_DNA"/>
</dbReference>
<dbReference type="InterPro" id="IPR011051">
    <property type="entry name" value="RmlC_Cupin_sf"/>
</dbReference>
<dbReference type="Gene3D" id="2.60.120.10">
    <property type="entry name" value="Jelly Rolls"/>
    <property type="match status" value="2"/>
</dbReference>
<dbReference type="SUPFAM" id="SSF51182">
    <property type="entry name" value="RmlC-like cupins"/>
    <property type="match status" value="1"/>
</dbReference>
<dbReference type="InterPro" id="IPR014710">
    <property type="entry name" value="RmlC-like_jellyroll"/>
</dbReference>
<dbReference type="NCBIfam" id="TIGR04378">
    <property type="entry name" value="myo_inos_iolB"/>
    <property type="match status" value="1"/>
</dbReference>
<dbReference type="PIRSF" id="PIRSF036628">
    <property type="entry name" value="IolB"/>
    <property type="match status" value="1"/>
</dbReference>
<gene>
    <name evidence="2" type="ORF">AWH69_01950</name>
</gene>